<evidence type="ECO:0000313" key="2">
    <source>
        <dbReference type="EMBL" id="EFU80597.1"/>
    </source>
</evidence>
<gene>
    <name evidence="2" type="ORF">HMPREF0388_0316</name>
</gene>
<dbReference type="AlphaFoldDB" id="E6LX43"/>
<sequence>MQLFRGQKVGATIPPDGTGTGSEPPVRQYRTEEPPTRAFAQARP</sequence>
<organism evidence="2 3">
    <name type="scientific">Mobiluncus curtisii ATCC 51333</name>
    <dbReference type="NCBI Taxonomy" id="887326"/>
    <lineage>
        <taxon>Bacteria</taxon>
        <taxon>Bacillati</taxon>
        <taxon>Actinomycetota</taxon>
        <taxon>Actinomycetes</taxon>
        <taxon>Actinomycetales</taxon>
        <taxon>Actinomycetaceae</taxon>
        <taxon>Mobiluncus</taxon>
    </lineage>
</organism>
<protein>
    <submittedName>
        <fullName evidence="2">Uncharacterized protein</fullName>
    </submittedName>
</protein>
<proteinExistence type="predicted"/>
<evidence type="ECO:0000313" key="3">
    <source>
        <dbReference type="Proteomes" id="UP000005573"/>
    </source>
</evidence>
<feature type="region of interest" description="Disordered" evidence="1">
    <location>
        <begin position="1"/>
        <end position="44"/>
    </location>
</feature>
<comment type="caution">
    <text evidence="2">The sequence shown here is derived from an EMBL/GenBank/DDBJ whole genome shotgun (WGS) entry which is preliminary data.</text>
</comment>
<dbReference type="EMBL" id="AEPY01000003">
    <property type="protein sequence ID" value="EFU80597.1"/>
    <property type="molecule type" value="Genomic_DNA"/>
</dbReference>
<dbReference type="RefSeq" id="WP_004008769.1">
    <property type="nucleotide sequence ID" value="NZ_GL622340.1"/>
</dbReference>
<evidence type="ECO:0000256" key="1">
    <source>
        <dbReference type="SAM" id="MobiDB-lite"/>
    </source>
</evidence>
<accession>E6LX43</accession>
<name>E6LX43_9ACTO</name>
<dbReference type="HOGENOM" id="CLU_3218724_0_0_11"/>
<reference evidence="2 3" key="1">
    <citation type="submission" date="2010-12" db="EMBL/GenBank/DDBJ databases">
        <authorList>
            <person name="Muzny D."/>
            <person name="Qin X."/>
            <person name="Deng J."/>
            <person name="Jiang H."/>
            <person name="Liu Y."/>
            <person name="Qu J."/>
            <person name="Song X.-Z."/>
            <person name="Zhang L."/>
            <person name="Thornton R."/>
            <person name="Coyle M."/>
            <person name="Francisco L."/>
            <person name="Jackson L."/>
            <person name="Javaid M."/>
            <person name="Korchina V."/>
            <person name="Kovar C."/>
            <person name="Mata R."/>
            <person name="Mathew T."/>
            <person name="Ngo R."/>
            <person name="Nguyen L."/>
            <person name="Nguyen N."/>
            <person name="Okwuonu G."/>
            <person name="Ongeri F."/>
            <person name="Pham C."/>
            <person name="Simmons D."/>
            <person name="Wilczek-Boney K."/>
            <person name="Hale W."/>
            <person name="Jakkamsetti A."/>
            <person name="Pham P."/>
            <person name="Ruth R."/>
            <person name="San Lucas F."/>
            <person name="Warren J."/>
            <person name="Zhang J."/>
            <person name="Zhao Z."/>
            <person name="Zhou C."/>
            <person name="Zhu D."/>
            <person name="Lee S."/>
            <person name="Bess C."/>
            <person name="Blankenburg K."/>
            <person name="Forbes L."/>
            <person name="Fu Q."/>
            <person name="Gubbala S."/>
            <person name="Hirani K."/>
            <person name="Jayaseelan J.C."/>
            <person name="Lara F."/>
            <person name="Munidasa M."/>
            <person name="Palculict T."/>
            <person name="Patil S."/>
            <person name="Pu L.-L."/>
            <person name="Saada N."/>
            <person name="Tang L."/>
            <person name="Weissenberger G."/>
            <person name="Zhu Y."/>
            <person name="Hemphill L."/>
            <person name="Shang Y."/>
            <person name="Youmans B."/>
            <person name="Ayvaz T."/>
            <person name="Ross M."/>
            <person name="Santibanez J."/>
            <person name="Aqrawi P."/>
            <person name="Gross S."/>
            <person name="Joshi V."/>
            <person name="Fowler G."/>
            <person name="Nazareth L."/>
            <person name="Reid J."/>
            <person name="Worley K."/>
            <person name="Petrosino J."/>
            <person name="Highlander S."/>
            <person name="Gibbs R."/>
        </authorList>
    </citation>
    <scope>NUCLEOTIDE SEQUENCE [LARGE SCALE GENOMIC DNA]</scope>
    <source>
        <strain evidence="2 3">ATCC 51333</strain>
    </source>
</reference>
<dbReference type="Proteomes" id="UP000005573">
    <property type="component" value="Unassembled WGS sequence"/>
</dbReference>